<evidence type="ECO:0000313" key="2">
    <source>
        <dbReference type="EMBL" id="THG30268.1"/>
    </source>
</evidence>
<comment type="caution">
    <text evidence="2">The sequence shown here is derived from an EMBL/GenBank/DDBJ whole genome shotgun (WGS) entry which is preliminary data.</text>
</comment>
<gene>
    <name evidence="2" type="ORF">E6C64_15525</name>
</gene>
<proteinExistence type="predicted"/>
<dbReference type="OrthoDB" id="4953969at2"/>
<feature type="region of interest" description="Disordered" evidence="1">
    <location>
        <begin position="1"/>
        <end position="40"/>
    </location>
</feature>
<accession>A0A4S4FJH8</accession>
<organism evidence="2 3">
    <name type="scientific">Naasia lichenicola</name>
    <dbReference type="NCBI Taxonomy" id="2565933"/>
    <lineage>
        <taxon>Bacteria</taxon>
        <taxon>Bacillati</taxon>
        <taxon>Actinomycetota</taxon>
        <taxon>Actinomycetes</taxon>
        <taxon>Micrococcales</taxon>
        <taxon>Microbacteriaceae</taxon>
        <taxon>Naasia</taxon>
    </lineage>
</organism>
<keyword evidence="3" id="KW-1185">Reference proteome</keyword>
<evidence type="ECO:0008006" key="4">
    <source>
        <dbReference type="Google" id="ProtNLM"/>
    </source>
</evidence>
<dbReference type="EMBL" id="SSSM01000005">
    <property type="protein sequence ID" value="THG30268.1"/>
    <property type="molecule type" value="Genomic_DNA"/>
</dbReference>
<sequence>MMPPGDSPLDEQNLDGHTIEELSDYLDNGRQPTDQSIESSAGAQNALAALSRLRALAPRILEAEAKAAPVRDASWFKRLLDQIGVQAHAGREIPIRSDHPEAQLSITEGAVRAIVRAVGDEIDGVLVERCRLDGDVETSGEPVSVVIDVSIYADAEASSVIDELRRGVESALSRHTELNVSGVDIVVRDFEKDPEED</sequence>
<dbReference type="AlphaFoldDB" id="A0A4S4FJH8"/>
<reference evidence="2 3" key="1">
    <citation type="submission" date="2019-04" db="EMBL/GenBank/DDBJ databases">
        <authorList>
            <person name="Jiang L."/>
        </authorList>
    </citation>
    <scope>NUCLEOTIDE SEQUENCE [LARGE SCALE GENOMIC DNA]</scope>
    <source>
        <strain evidence="2 3">YIM 131853</strain>
    </source>
</reference>
<name>A0A4S4FJH8_9MICO</name>
<feature type="compositionally biased region" description="Polar residues" evidence="1">
    <location>
        <begin position="30"/>
        <end position="40"/>
    </location>
</feature>
<dbReference type="Proteomes" id="UP000309133">
    <property type="component" value="Unassembled WGS sequence"/>
</dbReference>
<protein>
    <recommendedName>
        <fullName evidence="4">Asp23/Gls24 family envelope stress response protein</fullName>
    </recommendedName>
</protein>
<evidence type="ECO:0000256" key="1">
    <source>
        <dbReference type="SAM" id="MobiDB-lite"/>
    </source>
</evidence>
<evidence type="ECO:0000313" key="3">
    <source>
        <dbReference type="Proteomes" id="UP000309133"/>
    </source>
</evidence>